<protein>
    <submittedName>
        <fullName evidence="4">Beta-glucosidase</fullName>
    </submittedName>
</protein>
<evidence type="ECO:0000256" key="1">
    <source>
        <dbReference type="ARBA" id="ARBA00005336"/>
    </source>
</evidence>
<reference evidence="4" key="1">
    <citation type="journal article" date="2016" name="Sci. Rep.">
        <title>Culture-independent method for identification of microbial enzyme-encoding genes by activity-based single-cell sequencing using a water-in-oil microdroplet platform.</title>
        <authorList>
            <person name="Nakamura K."/>
            <person name="Iizuka R."/>
            <person name="Nishi S."/>
            <person name="Yoshida T."/>
            <person name="Hatada Y."/>
            <person name="Takaki Y."/>
            <person name="Iguchi A."/>
            <person name="Yoon D.H."/>
            <person name="Sekiguchi T."/>
            <person name="Shoji S."/>
            <person name="Funatsu T."/>
        </authorList>
    </citation>
    <scope>NUCLEOTIDE SEQUENCE</scope>
    <source>
        <strain evidence="4">D9</strain>
    </source>
</reference>
<organism evidence="4">
    <name type="scientific">Flavobacteriaceae bacterium D9</name>
    <dbReference type="NCBI Taxonomy" id="1704086"/>
    <lineage>
        <taxon>Bacteria</taxon>
        <taxon>Pseudomonadati</taxon>
        <taxon>Bacteroidota</taxon>
        <taxon>Flavobacteriia</taxon>
        <taxon>Flavobacteriales</taxon>
        <taxon>Flavobacteriaceae</taxon>
    </lineage>
</organism>
<keyword evidence="2" id="KW-0378">Hydrolase</keyword>
<dbReference type="Gene3D" id="3.40.50.1700">
    <property type="entry name" value="Glycoside hydrolase family 3 C-terminal domain"/>
    <property type="match status" value="2"/>
</dbReference>
<evidence type="ECO:0000259" key="3">
    <source>
        <dbReference type="SMART" id="SM01217"/>
    </source>
</evidence>
<name>A0A140JXJ2_9FLAO</name>
<gene>
    <name evidence="4" type="primary">BGL3F4</name>
</gene>
<dbReference type="SUPFAM" id="SSF51445">
    <property type="entry name" value="(Trans)glycosidases"/>
    <property type="match status" value="1"/>
</dbReference>
<dbReference type="PANTHER" id="PTHR42715">
    <property type="entry name" value="BETA-GLUCOSIDASE"/>
    <property type="match status" value="1"/>
</dbReference>
<dbReference type="GO" id="GO:0008422">
    <property type="term" value="F:beta-glucosidase activity"/>
    <property type="evidence" value="ECO:0007669"/>
    <property type="project" value="UniProtKB-ARBA"/>
</dbReference>
<dbReference type="Pfam" id="PF01915">
    <property type="entry name" value="Glyco_hydro_3_C"/>
    <property type="match status" value="1"/>
</dbReference>
<evidence type="ECO:0000256" key="2">
    <source>
        <dbReference type="ARBA" id="ARBA00022801"/>
    </source>
</evidence>
<accession>A0A140JXJ2</accession>
<dbReference type="GO" id="GO:0005975">
    <property type="term" value="P:carbohydrate metabolic process"/>
    <property type="evidence" value="ECO:0007669"/>
    <property type="project" value="InterPro"/>
</dbReference>
<dbReference type="SUPFAM" id="SSF52279">
    <property type="entry name" value="Beta-D-glucan exohydrolase, C-terminal domain"/>
    <property type="match status" value="1"/>
</dbReference>
<dbReference type="PANTHER" id="PTHR42715:SF10">
    <property type="entry name" value="BETA-GLUCOSIDASE"/>
    <property type="match status" value="1"/>
</dbReference>
<dbReference type="InterPro" id="IPR017853">
    <property type="entry name" value="GH"/>
</dbReference>
<dbReference type="PRINTS" id="PR00133">
    <property type="entry name" value="GLHYDRLASE3"/>
</dbReference>
<dbReference type="Gene3D" id="2.60.40.10">
    <property type="entry name" value="Immunoglobulins"/>
    <property type="match status" value="1"/>
</dbReference>
<comment type="similarity">
    <text evidence="1">Belongs to the glycosyl hydrolase 3 family.</text>
</comment>
<evidence type="ECO:0000313" key="4">
    <source>
        <dbReference type="EMBL" id="BAU61819.1"/>
    </source>
</evidence>
<feature type="domain" description="Fibronectin type III-like" evidence="3">
    <location>
        <begin position="598"/>
        <end position="668"/>
    </location>
</feature>
<dbReference type="InterPro" id="IPR036881">
    <property type="entry name" value="Glyco_hydro_3_C_sf"/>
</dbReference>
<dbReference type="InterPro" id="IPR036962">
    <property type="entry name" value="Glyco_hydro_3_N_sf"/>
</dbReference>
<dbReference type="Pfam" id="PF14310">
    <property type="entry name" value="Fn3-like"/>
    <property type="match status" value="1"/>
</dbReference>
<sequence>MCHAQSKFSTKGVERLGIPEIWMADGPHGVRAEISWDDWAYAGWTNDSITAFPALTCLAASFNPELSSQYGFSLGEEARYRKKDVLLGPGVNIYRTPLNGRNFEYMGEDPFLASTMVVPYIKGVQKNGVAACVKHYTLNNQEHWRDKINVEVSDRALYEIYLPAFKASVKEAGVWSIMGSYNKFRGKYTTHHPLLNKILKADWEFDGVVISDWSSAHSTEESALYGLDLEMGTGTDGLGTTTNDFYSQYYLAAPFLEGLKKGDFPQSIVDDKVRRILRLMFRTNMSTNRPLGNANTKAHHDVARHVATDGIVLLKNKENFFPIKDNKDLTIAIIGENATRSMTAGGGSSELKPKFEISPLDGIRARYKHATITHAMGYQTGPSLYNEVIPPTLDLDSLKTEAIKTAKNADIVLFVGGLNKSHLQDCEGDDRLQFGLPFGQEDLLNDIYNVNKNIGFILVTGNAIEMPWLDKVNALLETWYLGSMSGHAIADIISGDVNPSGKLPFSFPVKLEDNAAHSFGTSSYPGENMTQYYKEDILVGYRWHDTKKIKPLYAFGYGLSYTSFTLSDIKTDKKVYTQEDSITVSCSLKNTGTINGSEVIQVYIGKPKSKVKRALKELKGFQKTNLKHSEESIINANIPVKSLAYYDETISDWNIEKGEYIVYIGNASDNISKKIKISIK</sequence>
<dbReference type="InterPro" id="IPR050288">
    <property type="entry name" value="Cellulose_deg_GH3"/>
</dbReference>
<dbReference type="Pfam" id="PF00933">
    <property type="entry name" value="Glyco_hydro_3"/>
    <property type="match status" value="1"/>
</dbReference>
<dbReference type="FunFam" id="2.60.40.10:FF:000495">
    <property type="entry name" value="Periplasmic beta-glucosidase"/>
    <property type="match status" value="1"/>
</dbReference>
<dbReference type="InterPro" id="IPR001764">
    <property type="entry name" value="Glyco_hydro_3_N"/>
</dbReference>
<dbReference type="InterPro" id="IPR002772">
    <property type="entry name" value="Glyco_hydro_3_C"/>
</dbReference>
<dbReference type="InterPro" id="IPR013783">
    <property type="entry name" value="Ig-like_fold"/>
</dbReference>
<dbReference type="Gene3D" id="3.20.20.300">
    <property type="entry name" value="Glycoside hydrolase, family 3, N-terminal domain"/>
    <property type="match status" value="2"/>
</dbReference>
<dbReference type="InterPro" id="IPR026891">
    <property type="entry name" value="Fn3-like"/>
</dbReference>
<dbReference type="AlphaFoldDB" id="A0A140JXJ2"/>
<dbReference type="SMART" id="SM01217">
    <property type="entry name" value="Fn3_like"/>
    <property type="match status" value="1"/>
</dbReference>
<proteinExistence type="inferred from homology"/>
<dbReference type="EMBL" id="LC088496">
    <property type="protein sequence ID" value="BAU61819.1"/>
    <property type="molecule type" value="Genomic_DNA"/>
</dbReference>